<dbReference type="GO" id="GO:0003677">
    <property type="term" value="F:DNA binding"/>
    <property type="evidence" value="ECO:0007669"/>
    <property type="project" value="InterPro"/>
</dbReference>
<dbReference type="InterPro" id="IPR048576">
    <property type="entry name" value="Rv2175c_wHTH"/>
</dbReference>
<evidence type="ECO:0000313" key="3">
    <source>
        <dbReference type="EMBL" id="CCE56056.1"/>
    </source>
</evidence>
<dbReference type="Pfam" id="PF21531">
    <property type="entry name" value="Rv2175c_wHTH"/>
    <property type="match status" value="1"/>
</dbReference>
<accession>G7I0U1</accession>
<evidence type="ECO:0000259" key="2">
    <source>
        <dbReference type="Pfam" id="PF21531"/>
    </source>
</evidence>
<evidence type="ECO:0000259" key="1">
    <source>
        <dbReference type="Pfam" id="PF18367"/>
    </source>
</evidence>
<gene>
    <name evidence="3" type="ORF">CCAS_12950</name>
</gene>
<evidence type="ECO:0000313" key="4">
    <source>
        <dbReference type="Proteomes" id="UP000004840"/>
    </source>
</evidence>
<feature type="domain" description="Rv2175c C-terminal" evidence="1">
    <location>
        <begin position="68"/>
        <end position="121"/>
    </location>
</feature>
<dbReference type="AlphaFoldDB" id="G7I0U1"/>
<organism evidence="3 4">
    <name type="scientific">Corynebacterium casei UCMA 3821</name>
    <dbReference type="NCBI Taxonomy" id="1110505"/>
    <lineage>
        <taxon>Bacteria</taxon>
        <taxon>Bacillati</taxon>
        <taxon>Actinomycetota</taxon>
        <taxon>Actinomycetes</taxon>
        <taxon>Mycobacteriales</taxon>
        <taxon>Corynebacteriaceae</taxon>
        <taxon>Corynebacterium</taxon>
    </lineage>
</organism>
<dbReference type="EMBL" id="CAFW01000094">
    <property type="protein sequence ID" value="CCE56056.1"/>
    <property type="molecule type" value="Genomic_DNA"/>
</dbReference>
<name>G7I0U1_9CORY</name>
<dbReference type="Proteomes" id="UP000004840">
    <property type="component" value="Unassembled WGS sequence"/>
</dbReference>
<dbReference type="InterPro" id="IPR041098">
    <property type="entry name" value="Rv2175c_C"/>
</dbReference>
<sequence length="122" mass="13475">MMEQNKDLDTLLSKDELLTLPEVADELGIAVTRVHDLLHDKKLIAHTRDGVKYVPALFINDKGAINKYVSGAITVLSDGGFSNAEILEYFFTEDESLPGRPIDGLQGHLAREVIRRAQAMGL</sequence>
<proteinExistence type="predicted"/>
<reference evidence="3 4" key="1">
    <citation type="journal article" date="2012" name="J. Bacteriol.">
        <title>Genome Sequence of Corynebacterium casei UCMA 3821, Isolated from a Smear-Ripened Cheese.</title>
        <authorList>
            <person name="Monnet C."/>
            <person name="Loux V."/>
            <person name="Bento P."/>
            <person name="Gibrat J.F."/>
            <person name="Straub C."/>
            <person name="Bonnarme P."/>
            <person name="Landaud S."/>
            <person name="Irlinger F."/>
        </authorList>
    </citation>
    <scope>NUCLEOTIDE SEQUENCE [LARGE SCALE GENOMIC DNA]</scope>
    <source>
        <strain evidence="3 4">UCMA 3821</strain>
    </source>
</reference>
<feature type="domain" description="DNA-binding protein Rv2175c wHTH" evidence="2">
    <location>
        <begin position="9"/>
        <end position="59"/>
    </location>
</feature>
<dbReference type="Pfam" id="PF18367">
    <property type="entry name" value="Rv2175c_C"/>
    <property type="match status" value="1"/>
</dbReference>
<protein>
    <submittedName>
        <fullName evidence="3">Uncharacterized protein</fullName>
    </submittedName>
</protein>
<comment type="caution">
    <text evidence="3">The sequence shown here is derived from an EMBL/GenBank/DDBJ whole genome shotgun (WGS) entry which is preliminary data.</text>
</comment>